<dbReference type="PROSITE" id="PS50181">
    <property type="entry name" value="FBOX"/>
    <property type="match status" value="1"/>
</dbReference>
<organism evidence="3 4">
    <name type="scientific">Talaromyces proteolyticus</name>
    <dbReference type="NCBI Taxonomy" id="1131652"/>
    <lineage>
        <taxon>Eukaryota</taxon>
        <taxon>Fungi</taxon>
        <taxon>Dikarya</taxon>
        <taxon>Ascomycota</taxon>
        <taxon>Pezizomycotina</taxon>
        <taxon>Eurotiomycetes</taxon>
        <taxon>Eurotiomycetidae</taxon>
        <taxon>Eurotiales</taxon>
        <taxon>Trichocomaceae</taxon>
        <taxon>Talaromyces</taxon>
        <taxon>Talaromyces sect. Bacilispori</taxon>
    </lineage>
</organism>
<dbReference type="EMBL" id="JAJTJA010000016">
    <property type="protein sequence ID" value="KAH8689214.1"/>
    <property type="molecule type" value="Genomic_DNA"/>
</dbReference>
<evidence type="ECO:0000256" key="1">
    <source>
        <dbReference type="SAM" id="MobiDB-lite"/>
    </source>
</evidence>
<feature type="domain" description="F-box" evidence="2">
    <location>
        <begin position="103"/>
        <end position="156"/>
    </location>
</feature>
<feature type="compositionally biased region" description="Polar residues" evidence="1">
    <location>
        <begin position="30"/>
        <end position="39"/>
    </location>
</feature>
<comment type="caution">
    <text evidence="3">The sequence shown here is derived from an EMBL/GenBank/DDBJ whole genome shotgun (WGS) entry which is preliminary data.</text>
</comment>
<keyword evidence="4" id="KW-1185">Reference proteome</keyword>
<name>A0AAD4KD53_9EURO</name>
<feature type="region of interest" description="Disordered" evidence="1">
    <location>
        <begin position="391"/>
        <end position="422"/>
    </location>
</feature>
<evidence type="ECO:0000313" key="3">
    <source>
        <dbReference type="EMBL" id="KAH8689214.1"/>
    </source>
</evidence>
<reference evidence="3" key="1">
    <citation type="submission" date="2021-12" db="EMBL/GenBank/DDBJ databases">
        <title>Convergent genome expansion in fungi linked to evolution of root-endophyte symbiosis.</title>
        <authorList>
            <consortium name="DOE Joint Genome Institute"/>
            <person name="Ke Y.-H."/>
            <person name="Bonito G."/>
            <person name="Liao H.-L."/>
            <person name="Looney B."/>
            <person name="Rojas-Flechas A."/>
            <person name="Nash J."/>
            <person name="Hameed K."/>
            <person name="Schadt C."/>
            <person name="Martin F."/>
            <person name="Crous P.W."/>
            <person name="Miettinen O."/>
            <person name="Magnuson J.K."/>
            <person name="Labbe J."/>
            <person name="Jacobson D."/>
            <person name="Doktycz M.J."/>
            <person name="Veneault-Fourrey C."/>
            <person name="Kuo A."/>
            <person name="Mondo S."/>
            <person name="Calhoun S."/>
            <person name="Riley R."/>
            <person name="Ohm R."/>
            <person name="LaButti K."/>
            <person name="Andreopoulos B."/>
            <person name="Pangilinan J."/>
            <person name="Nolan M."/>
            <person name="Tritt A."/>
            <person name="Clum A."/>
            <person name="Lipzen A."/>
            <person name="Daum C."/>
            <person name="Barry K."/>
            <person name="Grigoriev I.V."/>
            <person name="Vilgalys R."/>
        </authorList>
    </citation>
    <scope>NUCLEOTIDE SEQUENCE</scope>
    <source>
        <strain evidence="3">PMI_201</strain>
    </source>
</reference>
<dbReference type="InterPro" id="IPR057214">
    <property type="entry name" value="DUF7892"/>
</dbReference>
<dbReference type="GeneID" id="70252876"/>
<proteinExistence type="predicted"/>
<sequence length="1456" mass="165580">MISNATEIMEQTKDPSLPRDLPAPDHLPQEDSSFMSLSMATHKDSSTSAWNSGRKRNISNPKDESAVDSIPKAHIFQNQGAFEYDQENFVPHKKPRLDFDKTPSDSTHLPMEVWQHVFSFLDPKTLGILLRVNRTFNSYLASSDIHPDDTPTYGVLRPVNPMSIWSKSRRFFYPVMPKPLAGMTELDMWKLIGATSCQFCKKKGLNNSSPRSASPWERGPGLDGVRIIWPFGIRTCSQCFFARAKKDVDVMLSPLPTFLLEGLVFVLMTPSMHMIQPMILRSRQFPPGLQMDKYYHDSDIKGLLEEFERVKAFGAATLEEWTKGLGGERLRKTAHIARWEQWENSGGLHHIKPQFSTPINCIPLTGSSCQPEYREGPVVESAPLSLTHKLADKEGFPSGSNHQDDPSPEPALNLPQSRSERRLRDVNEAKALRRVEIERRCLELSPPLTAQILSHMDSFLAAIQIPHTLSERDWDVLKPRLISQREGAEKKESDRLRQSQLLKVKTEERQQEEAQLKEAKASLDHEWDEVQRPIRDELSLFAEDFINENWQGGSLLTKDKCAQFAADVLMHVRNKFCSRVQQEDAVAQASGVPVQADSSSLLPARKLILENMKWVFDNKIKPLTEKHQKELFLCNGCDNNLRFYGFEGVIQHYAAKHTTALSRGNVVVYWRAEWPEKPPFHPNPNAARALIQASSQGGFAQTHGYTGQQNTTNLYMATPEQRHRMLSDAQFQSPRSFGHSPYAYMHGPFQPPSPRMSPYYATPHSNYVFPTTSAMTTSAYDQSSMRSPSLNSHPSPATYHSHMSQALHAYPSPAYGPSSLYSPGLHNTSHGKGSGAVSQYMDPERMDSYQNQLNDIAQISRDVWNATSGIKDLPASIRAFVLIYHVILTGNRQFNIDPSITLFSDGLNNHPQMKPMRNLNGLVCKCCADKENRDVVNCHSPKPKLYSLPALISHFQWTHMEHSSPRFGTHQSKGDCGFDWRTDMISLPSDSSIRSSLRTPGMDDFKLQIILDALESTFATPSTLYSRAVEPIRSSATLHRSDLESRSNPRPELDDLKGNQIHDSDPYANLPRRSINTESDIENRANQSMHENKYCEDRKTRFFLRSPRTVIKSENESTDSALMEVDQQELSGCPSFHQIRRRDFRSPQSRFVRLPENDLQMRILEPYEESHPLSSLRPNSRPINHRYAWLPSDQYDVVMSDNQIDAKRPSEPSRYYSLDGGTVLKDEGPLTTYTKKDHITEKQGIIGPYPEDSASGQEQIVYEGEEYQDSRTNSQSSRQTYHLQTLEEPGWRRALAGDDIMEHSLYAPQAEYAPNRAWKRRREVIPAREIEARRQNRASGSPEISYVPVGRKLSGHLDGRRPSSRFDRYEAQRYEPLSSSSRSSSIKDGPHSSSHFIRDQQHTQPQAPRYYIEESAHPYAILGANQSFTPDVRRDVHGYTKTFGGEQAYYDTTKEM</sequence>
<dbReference type="Pfam" id="PF25422">
    <property type="entry name" value="DUF7892"/>
    <property type="match status" value="1"/>
</dbReference>
<feature type="region of interest" description="Disordered" evidence="1">
    <location>
        <begin position="1038"/>
        <end position="1074"/>
    </location>
</feature>
<feature type="region of interest" description="Disordered" evidence="1">
    <location>
        <begin position="1"/>
        <end position="66"/>
    </location>
</feature>
<dbReference type="InterPro" id="IPR036047">
    <property type="entry name" value="F-box-like_dom_sf"/>
</dbReference>
<feature type="compositionally biased region" description="Basic and acidic residues" evidence="1">
    <location>
        <begin position="1039"/>
        <end position="1065"/>
    </location>
</feature>
<dbReference type="Proteomes" id="UP001201262">
    <property type="component" value="Unassembled WGS sequence"/>
</dbReference>
<dbReference type="RefSeq" id="XP_046065640.1">
    <property type="nucleotide sequence ID" value="XM_046222590.1"/>
</dbReference>
<feature type="compositionally biased region" description="Basic and acidic residues" evidence="1">
    <location>
        <begin position="1355"/>
        <end position="1373"/>
    </location>
</feature>
<feature type="region of interest" description="Disordered" evidence="1">
    <location>
        <begin position="779"/>
        <end position="798"/>
    </location>
</feature>
<feature type="region of interest" description="Disordered" evidence="1">
    <location>
        <begin position="1352"/>
        <end position="1405"/>
    </location>
</feature>
<accession>A0AAD4KD53</accession>
<dbReference type="SUPFAM" id="SSF81383">
    <property type="entry name" value="F-box domain"/>
    <property type="match status" value="1"/>
</dbReference>
<dbReference type="CDD" id="cd09917">
    <property type="entry name" value="F-box_SF"/>
    <property type="match status" value="1"/>
</dbReference>
<evidence type="ECO:0000259" key="2">
    <source>
        <dbReference type="PROSITE" id="PS50181"/>
    </source>
</evidence>
<protein>
    <recommendedName>
        <fullName evidence="2">F-box domain-containing protein</fullName>
    </recommendedName>
</protein>
<gene>
    <name evidence="3" type="ORF">BGW36DRAFT_78931</name>
</gene>
<dbReference type="Pfam" id="PF00646">
    <property type="entry name" value="F-box"/>
    <property type="match status" value="1"/>
</dbReference>
<dbReference type="SMART" id="SM00256">
    <property type="entry name" value="FBOX"/>
    <property type="match status" value="1"/>
</dbReference>
<dbReference type="InterPro" id="IPR001810">
    <property type="entry name" value="F-box_dom"/>
</dbReference>
<feature type="compositionally biased region" description="Polar residues" evidence="1">
    <location>
        <begin position="779"/>
        <end position="795"/>
    </location>
</feature>
<evidence type="ECO:0000313" key="4">
    <source>
        <dbReference type="Proteomes" id="UP001201262"/>
    </source>
</evidence>